<dbReference type="Proteomes" id="UP001139485">
    <property type="component" value="Unassembled WGS sequence"/>
</dbReference>
<evidence type="ECO:0000313" key="9">
    <source>
        <dbReference type="EMBL" id="MCM0618832.1"/>
    </source>
</evidence>
<comment type="cofactor">
    <cofactor evidence="7">
        <name>Zn(2+)</name>
        <dbReference type="ChEBI" id="CHEBI:29105"/>
    </cofactor>
    <text evidence="7">Binds 1 zinc ion.</text>
</comment>
<gene>
    <name evidence="9" type="ORF">M8330_00820</name>
</gene>
<keyword evidence="10" id="KW-1185">Reference proteome</keyword>
<dbReference type="AlphaFoldDB" id="A0A9X2ID28"/>
<proteinExistence type="inferred from homology"/>
<evidence type="ECO:0000256" key="6">
    <source>
        <dbReference type="ARBA" id="ARBA00023049"/>
    </source>
</evidence>
<accession>A0A9X2ID28</accession>
<dbReference type="CDD" id="cd06455">
    <property type="entry name" value="M3A_TOP"/>
    <property type="match status" value="1"/>
</dbReference>
<dbReference type="GO" id="GO:0046872">
    <property type="term" value="F:metal ion binding"/>
    <property type="evidence" value="ECO:0007669"/>
    <property type="project" value="UniProtKB-UniRule"/>
</dbReference>
<dbReference type="InterPro" id="IPR045090">
    <property type="entry name" value="Pept_M3A_M3B"/>
</dbReference>
<dbReference type="EMBL" id="JAMOIL010000001">
    <property type="protein sequence ID" value="MCM0618832.1"/>
    <property type="molecule type" value="Genomic_DNA"/>
</dbReference>
<sequence length="645" mass="71423">MTLTPLALPTTADPTAWLAFLDARGRRSLDEAERLTSALRALSDGDTAALEAWNDLGIVLANASAVGSLVSQVHPDAGVREDAEKIETEVHAFRTRLMLDTEVYARLASLEGADLDAALPTGAGRVLADALRAFRRSGVDRDDATRETLRALSERENDLSQAFSRNIRDGATSTRVPATALAGLPADYVEAHPAAEDGTVEISTGYPDTHPFMAFSTDRDARRAVMTTFLNLAWPANDQVLADLLAVREEMARTLGYSGWPDFDAEVKMIGSGDAIASFVEKVATDAVDSAERDAALLTERARIDHPDLERLDVADARHYSETVRRERFQVDAQQTRTYFDFTRVRQGLLDVTGRLFGITYTPVPDAVSWHDEVTVYDVSLDETGETLGRIHLDLHPRAGKYNHAAQFDLVPGVLDRQLPEGVLVCNFGRGLMEHSEVVTLFHEFGHLLHHTLAGRHPWVRFSGVATEWDFVEAPSQMLEEWAWDHGVLATFATDADGEAIPAELVERMREAEEFGKGIYARTQMYYAAISYYLHEQRPDDLTARVAELSEQYAVSRRLPDTHFHCGFGHLGGYTSGYYTYMWSLVIAKDLFSAFDPADLFAPDVARRYRDTVLAAGGSDDAAVLVERFLGRPYDNAAFTAWLES</sequence>
<protein>
    <submittedName>
        <fullName evidence="9">Zn-dependent oligopeptidase</fullName>
    </submittedName>
</protein>
<evidence type="ECO:0000313" key="10">
    <source>
        <dbReference type="Proteomes" id="UP001139485"/>
    </source>
</evidence>
<keyword evidence="3 7" id="KW-0479">Metal-binding</keyword>
<evidence type="ECO:0000256" key="3">
    <source>
        <dbReference type="ARBA" id="ARBA00022723"/>
    </source>
</evidence>
<evidence type="ECO:0000256" key="4">
    <source>
        <dbReference type="ARBA" id="ARBA00022801"/>
    </source>
</evidence>
<dbReference type="GO" id="GO:0006518">
    <property type="term" value="P:peptide metabolic process"/>
    <property type="evidence" value="ECO:0007669"/>
    <property type="project" value="TreeGrafter"/>
</dbReference>
<evidence type="ECO:0000256" key="1">
    <source>
        <dbReference type="ARBA" id="ARBA00006040"/>
    </source>
</evidence>
<feature type="domain" description="Peptidase M3A/M3B catalytic" evidence="8">
    <location>
        <begin position="213"/>
        <end position="640"/>
    </location>
</feature>
<evidence type="ECO:0000256" key="2">
    <source>
        <dbReference type="ARBA" id="ARBA00022670"/>
    </source>
</evidence>
<name>A0A9X2ID28_9ACTN</name>
<dbReference type="PANTHER" id="PTHR11804">
    <property type="entry name" value="PROTEASE M3 THIMET OLIGOPEPTIDASE-RELATED"/>
    <property type="match status" value="1"/>
</dbReference>
<dbReference type="GO" id="GO:0004222">
    <property type="term" value="F:metalloendopeptidase activity"/>
    <property type="evidence" value="ECO:0007669"/>
    <property type="project" value="InterPro"/>
</dbReference>
<dbReference type="InterPro" id="IPR024079">
    <property type="entry name" value="MetalloPept_cat_dom_sf"/>
</dbReference>
<keyword evidence="5 7" id="KW-0862">Zinc</keyword>
<dbReference type="InterPro" id="IPR001567">
    <property type="entry name" value="Pept_M3A_M3B_dom"/>
</dbReference>
<dbReference type="RefSeq" id="WP_250825790.1">
    <property type="nucleotide sequence ID" value="NZ_JAMOIL010000001.1"/>
</dbReference>
<evidence type="ECO:0000256" key="7">
    <source>
        <dbReference type="RuleBase" id="RU003435"/>
    </source>
</evidence>
<dbReference type="SUPFAM" id="SSF55486">
    <property type="entry name" value="Metalloproteases ('zincins'), catalytic domain"/>
    <property type="match status" value="1"/>
</dbReference>
<evidence type="ECO:0000259" key="8">
    <source>
        <dbReference type="Pfam" id="PF01432"/>
    </source>
</evidence>
<keyword evidence="4 7" id="KW-0378">Hydrolase</keyword>
<organism evidence="9 10">
    <name type="scientific">Nocardioides bruguierae</name>
    <dbReference type="NCBI Taxonomy" id="2945102"/>
    <lineage>
        <taxon>Bacteria</taxon>
        <taxon>Bacillati</taxon>
        <taxon>Actinomycetota</taxon>
        <taxon>Actinomycetes</taxon>
        <taxon>Propionibacteriales</taxon>
        <taxon>Nocardioidaceae</taxon>
        <taxon>Nocardioides</taxon>
    </lineage>
</organism>
<dbReference type="GO" id="GO:0006508">
    <property type="term" value="P:proteolysis"/>
    <property type="evidence" value="ECO:0007669"/>
    <property type="project" value="UniProtKB-KW"/>
</dbReference>
<comment type="similarity">
    <text evidence="1 7">Belongs to the peptidase M3 family.</text>
</comment>
<comment type="caution">
    <text evidence="9">The sequence shown here is derived from an EMBL/GenBank/DDBJ whole genome shotgun (WGS) entry which is preliminary data.</text>
</comment>
<dbReference type="Gene3D" id="3.40.390.10">
    <property type="entry name" value="Collagenase (Catalytic Domain)"/>
    <property type="match status" value="1"/>
</dbReference>
<keyword evidence="6 7" id="KW-0482">Metalloprotease</keyword>
<dbReference type="InterPro" id="IPR024077">
    <property type="entry name" value="Neurolysin/TOP_dom2"/>
</dbReference>
<evidence type="ECO:0000256" key="5">
    <source>
        <dbReference type="ARBA" id="ARBA00022833"/>
    </source>
</evidence>
<dbReference type="Pfam" id="PF01432">
    <property type="entry name" value="Peptidase_M3"/>
    <property type="match status" value="1"/>
</dbReference>
<reference evidence="9" key="1">
    <citation type="submission" date="2022-05" db="EMBL/GenBank/DDBJ databases">
        <authorList>
            <person name="Tuo L."/>
        </authorList>
    </citation>
    <scope>NUCLEOTIDE SEQUENCE</scope>
    <source>
        <strain evidence="9">BSK12Z-4</strain>
    </source>
</reference>
<dbReference type="PANTHER" id="PTHR11804:SF84">
    <property type="entry name" value="SACCHAROLYSIN"/>
    <property type="match status" value="1"/>
</dbReference>
<keyword evidence="2 7" id="KW-0645">Protease</keyword>
<dbReference type="Gene3D" id="1.10.1370.10">
    <property type="entry name" value="Neurolysin, domain 3"/>
    <property type="match status" value="1"/>
</dbReference>